<dbReference type="Pfam" id="PF00188">
    <property type="entry name" value="CAP"/>
    <property type="match status" value="1"/>
</dbReference>
<dbReference type="SUPFAM" id="SSF55797">
    <property type="entry name" value="PR-1-like"/>
    <property type="match status" value="1"/>
</dbReference>
<comment type="caution">
    <text evidence="3">The sequence shown here is derived from an EMBL/GenBank/DDBJ whole genome shotgun (WGS) entry which is preliminary data.</text>
</comment>
<reference evidence="3 4" key="1">
    <citation type="submission" date="2018-11" db="EMBL/GenBank/DDBJ databases">
        <title>Arenibacter aquaticus sp.nov., a marine bacterium isolated from surface seawater in the South China Sea.</title>
        <authorList>
            <person name="Guo J."/>
            <person name="Sun J."/>
        </authorList>
    </citation>
    <scope>NUCLEOTIDE SEQUENCE [LARGE SCALE GENOMIC DNA]</scope>
    <source>
        <strain evidence="3 4">GUO666</strain>
    </source>
</reference>
<sequence>MKMKMHSAVMLLFAFVILSCSKESTEPESSGEAENAVEIEQELLTIVNSHRYTMGFGKLDYSAIAYEYANKHTDHMIATGSINHDNFSDRASNISAEVNASYVSENVAKDYESALEAFEKWIASANHRKTIEGEFTHTAVSVKRNSEGKLYFTQLFYR</sequence>
<dbReference type="Proteomes" id="UP000267585">
    <property type="component" value="Unassembled WGS sequence"/>
</dbReference>
<dbReference type="PANTHER" id="PTHR31157:SF30">
    <property type="entry name" value="SCP DOMAIN-CONTAINING PROTEIN"/>
    <property type="match status" value="1"/>
</dbReference>
<dbReference type="AlphaFoldDB" id="A0A430K698"/>
<dbReference type="EMBL" id="RQPJ01000002">
    <property type="protein sequence ID" value="RTE54591.1"/>
    <property type="molecule type" value="Genomic_DNA"/>
</dbReference>
<evidence type="ECO:0000259" key="2">
    <source>
        <dbReference type="Pfam" id="PF00188"/>
    </source>
</evidence>
<keyword evidence="1" id="KW-0732">Signal</keyword>
<evidence type="ECO:0000256" key="1">
    <source>
        <dbReference type="SAM" id="SignalP"/>
    </source>
</evidence>
<dbReference type="CDD" id="cd05379">
    <property type="entry name" value="CAP_bacterial"/>
    <property type="match status" value="1"/>
</dbReference>
<dbReference type="OrthoDB" id="982527at2"/>
<keyword evidence="4" id="KW-1185">Reference proteome</keyword>
<dbReference type="RefSeq" id="WP_126161324.1">
    <property type="nucleotide sequence ID" value="NZ_RQPJ01000002.1"/>
</dbReference>
<dbReference type="InterPro" id="IPR035940">
    <property type="entry name" value="CAP_sf"/>
</dbReference>
<feature type="domain" description="SCP" evidence="2">
    <location>
        <begin position="46"/>
        <end position="156"/>
    </location>
</feature>
<dbReference type="Gene3D" id="3.40.33.10">
    <property type="entry name" value="CAP"/>
    <property type="match status" value="1"/>
</dbReference>
<dbReference type="InterPro" id="IPR014044">
    <property type="entry name" value="CAP_dom"/>
</dbReference>
<name>A0A430K698_9FLAO</name>
<accession>A0A430K698</accession>
<evidence type="ECO:0000313" key="4">
    <source>
        <dbReference type="Proteomes" id="UP000267585"/>
    </source>
</evidence>
<dbReference type="PANTHER" id="PTHR31157">
    <property type="entry name" value="SCP DOMAIN-CONTAINING PROTEIN"/>
    <property type="match status" value="1"/>
</dbReference>
<protein>
    <submittedName>
        <fullName evidence="3">CAP domain-containing protein</fullName>
    </submittedName>
</protein>
<proteinExistence type="predicted"/>
<gene>
    <name evidence="3" type="ORF">EHW67_05330</name>
</gene>
<feature type="signal peptide" evidence="1">
    <location>
        <begin position="1"/>
        <end position="21"/>
    </location>
</feature>
<dbReference type="PROSITE" id="PS51257">
    <property type="entry name" value="PROKAR_LIPOPROTEIN"/>
    <property type="match status" value="1"/>
</dbReference>
<organism evidence="3 4">
    <name type="scientific">Arenibacter aquaticus</name>
    <dbReference type="NCBI Taxonomy" id="2489054"/>
    <lineage>
        <taxon>Bacteria</taxon>
        <taxon>Pseudomonadati</taxon>
        <taxon>Bacteroidota</taxon>
        <taxon>Flavobacteriia</taxon>
        <taxon>Flavobacteriales</taxon>
        <taxon>Flavobacteriaceae</taxon>
        <taxon>Arenibacter</taxon>
    </lineage>
</organism>
<evidence type="ECO:0000313" key="3">
    <source>
        <dbReference type="EMBL" id="RTE54591.1"/>
    </source>
</evidence>
<feature type="chain" id="PRO_5019586063" evidence="1">
    <location>
        <begin position="22"/>
        <end position="158"/>
    </location>
</feature>